<dbReference type="InterPro" id="IPR051299">
    <property type="entry name" value="AB_hydrolase_lip/est"/>
</dbReference>
<dbReference type="GO" id="GO:0004806">
    <property type="term" value="F:triacylglycerol lipase activity"/>
    <property type="evidence" value="ECO:0007669"/>
    <property type="project" value="UniProtKB-EC"/>
</dbReference>
<accession>A0A1E3NXD4</accession>
<name>A0A1E3NXD4_WICAA</name>
<dbReference type="CDD" id="cd00519">
    <property type="entry name" value="Lipase_3"/>
    <property type="match status" value="1"/>
</dbReference>
<evidence type="ECO:0000259" key="4">
    <source>
        <dbReference type="Pfam" id="PF01764"/>
    </source>
</evidence>
<gene>
    <name evidence="5" type="ORF">WICANDRAFT_80970</name>
</gene>
<dbReference type="GeneID" id="30202402"/>
<evidence type="ECO:0000256" key="3">
    <source>
        <dbReference type="SAM" id="SignalP"/>
    </source>
</evidence>
<keyword evidence="6" id="KW-1185">Reference proteome</keyword>
<dbReference type="OrthoDB" id="406844at2759"/>
<dbReference type="AlphaFoldDB" id="A0A1E3NXD4"/>
<dbReference type="Gene3D" id="3.40.50.1820">
    <property type="entry name" value="alpha/beta hydrolase"/>
    <property type="match status" value="1"/>
</dbReference>
<keyword evidence="2" id="KW-0378">Hydrolase</keyword>
<proteinExistence type="predicted"/>
<evidence type="ECO:0000256" key="2">
    <source>
        <dbReference type="ARBA" id="ARBA00022801"/>
    </source>
</evidence>
<dbReference type="PANTHER" id="PTHR46640:SF3">
    <property type="entry name" value="LIPASE LIH1-RELATED"/>
    <property type="match status" value="1"/>
</dbReference>
<feature type="signal peptide" evidence="3">
    <location>
        <begin position="1"/>
        <end position="18"/>
    </location>
</feature>
<dbReference type="InterPro" id="IPR029058">
    <property type="entry name" value="AB_hydrolase_fold"/>
</dbReference>
<feature type="domain" description="Fungal lipase-type" evidence="4">
    <location>
        <begin position="100"/>
        <end position="276"/>
    </location>
</feature>
<dbReference type="SUPFAM" id="SSF53474">
    <property type="entry name" value="alpha/beta-Hydrolases"/>
    <property type="match status" value="1"/>
</dbReference>
<dbReference type="PANTHER" id="PTHR46640">
    <property type="entry name" value="TRIACYLGLYCEROL LIPASE, PUTATIVE (AFU_ORTHOLOGUE AFUA_6G06510)-RELATED"/>
    <property type="match status" value="1"/>
</dbReference>
<evidence type="ECO:0000313" key="5">
    <source>
        <dbReference type="EMBL" id="ODQ57640.1"/>
    </source>
</evidence>
<protein>
    <recommendedName>
        <fullName evidence="1">triacylglycerol lipase</fullName>
        <ecNumber evidence="1">3.1.1.3</ecNumber>
    </recommendedName>
</protein>
<dbReference type="Proteomes" id="UP000094112">
    <property type="component" value="Unassembled WGS sequence"/>
</dbReference>
<evidence type="ECO:0000313" key="6">
    <source>
        <dbReference type="Proteomes" id="UP000094112"/>
    </source>
</evidence>
<dbReference type="RefSeq" id="XP_019036847.1">
    <property type="nucleotide sequence ID" value="XM_019185156.1"/>
</dbReference>
<keyword evidence="3" id="KW-0732">Signal</keyword>
<dbReference type="Pfam" id="PF01764">
    <property type="entry name" value="Lipase_3"/>
    <property type="match status" value="1"/>
</dbReference>
<dbReference type="EC" id="3.1.1.3" evidence="1"/>
<sequence length="350" mass="39213">MKVQTLFTFLFIFTSVFGFSDSVYNKLVEIAHYAKIAYCSVEPYFQDGPLGKACPDIDFCDATNQSSTQIAEVVRPNFLEQEISGDSYVAINDETKKVYAVFRGSLSPGDFVTDITAFQCPYAPILKNNLKYEEFANISNHDQLRSAILSKADNETVCEDCLVHCGVYVAFMKFIQDVYETADPYLQKGYELTVTGHSLGGGYALLGGVEFKLQGYEPLLITYASLRVGNPSFNKWVDEIFQTEANAKIVGEGGDLPIPSYSRVYQETDIVPRLPPNIPNVLEYTHSGLRFQITKVLLPQLKENVVFKGASNNDANDGIDINFQPGITFLLYQHLHEFTRISWPCNDLDV</sequence>
<organism evidence="5 6">
    <name type="scientific">Wickerhamomyces anomalus (strain ATCC 58044 / CBS 1984 / NCYC 433 / NRRL Y-366-8)</name>
    <name type="common">Yeast</name>
    <name type="synonym">Hansenula anomala</name>
    <dbReference type="NCBI Taxonomy" id="683960"/>
    <lineage>
        <taxon>Eukaryota</taxon>
        <taxon>Fungi</taxon>
        <taxon>Dikarya</taxon>
        <taxon>Ascomycota</taxon>
        <taxon>Saccharomycotina</taxon>
        <taxon>Saccharomycetes</taxon>
        <taxon>Phaffomycetales</taxon>
        <taxon>Wickerhamomycetaceae</taxon>
        <taxon>Wickerhamomyces</taxon>
    </lineage>
</organism>
<reference evidence="5 6" key="1">
    <citation type="journal article" date="2016" name="Proc. Natl. Acad. Sci. U.S.A.">
        <title>Comparative genomics of biotechnologically important yeasts.</title>
        <authorList>
            <person name="Riley R."/>
            <person name="Haridas S."/>
            <person name="Wolfe K.H."/>
            <person name="Lopes M.R."/>
            <person name="Hittinger C.T."/>
            <person name="Goeker M."/>
            <person name="Salamov A.A."/>
            <person name="Wisecaver J.H."/>
            <person name="Long T.M."/>
            <person name="Calvey C.H."/>
            <person name="Aerts A.L."/>
            <person name="Barry K.W."/>
            <person name="Choi C."/>
            <person name="Clum A."/>
            <person name="Coughlan A.Y."/>
            <person name="Deshpande S."/>
            <person name="Douglass A.P."/>
            <person name="Hanson S.J."/>
            <person name="Klenk H.-P."/>
            <person name="LaButti K.M."/>
            <person name="Lapidus A."/>
            <person name="Lindquist E.A."/>
            <person name="Lipzen A.M."/>
            <person name="Meier-Kolthoff J.P."/>
            <person name="Ohm R.A."/>
            <person name="Otillar R.P."/>
            <person name="Pangilinan J.L."/>
            <person name="Peng Y."/>
            <person name="Rokas A."/>
            <person name="Rosa C.A."/>
            <person name="Scheuner C."/>
            <person name="Sibirny A.A."/>
            <person name="Slot J.C."/>
            <person name="Stielow J.B."/>
            <person name="Sun H."/>
            <person name="Kurtzman C.P."/>
            <person name="Blackwell M."/>
            <person name="Grigoriev I.V."/>
            <person name="Jeffries T.W."/>
        </authorList>
    </citation>
    <scope>NUCLEOTIDE SEQUENCE [LARGE SCALE GENOMIC DNA]</scope>
    <source>
        <strain evidence="6">ATCC 58044 / CBS 1984 / NCYC 433 / NRRL Y-366-8</strain>
    </source>
</reference>
<dbReference type="EMBL" id="KV454213">
    <property type="protein sequence ID" value="ODQ57640.1"/>
    <property type="molecule type" value="Genomic_DNA"/>
</dbReference>
<dbReference type="InterPro" id="IPR002921">
    <property type="entry name" value="Fungal_lipase-type"/>
</dbReference>
<evidence type="ECO:0000256" key="1">
    <source>
        <dbReference type="ARBA" id="ARBA00013279"/>
    </source>
</evidence>
<feature type="chain" id="PRO_5009133550" description="triacylglycerol lipase" evidence="3">
    <location>
        <begin position="19"/>
        <end position="350"/>
    </location>
</feature>
<dbReference type="GO" id="GO:0006629">
    <property type="term" value="P:lipid metabolic process"/>
    <property type="evidence" value="ECO:0007669"/>
    <property type="project" value="InterPro"/>
</dbReference>